<keyword evidence="3" id="KW-1185">Reference proteome</keyword>
<accession>A0A1M7QE72</accession>
<dbReference type="RefSeq" id="WP_073097202.1">
    <property type="nucleotide sequence ID" value="NZ_FRCY01000017.1"/>
</dbReference>
<feature type="transmembrane region" description="Helical" evidence="1">
    <location>
        <begin position="81"/>
        <end position="101"/>
    </location>
</feature>
<gene>
    <name evidence="2" type="ORF">SAMN04488057_1173</name>
</gene>
<dbReference type="Proteomes" id="UP000184513">
    <property type="component" value="Unassembled WGS sequence"/>
</dbReference>
<feature type="transmembrane region" description="Helical" evidence="1">
    <location>
        <begin position="185"/>
        <end position="204"/>
    </location>
</feature>
<keyword evidence="1" id="KW-1133">Transmembrane helix</keyword>
<dbReference type="STRING" id="388280.SAMN04488057_1173"/>
<name>A0A1M7QE72_9BACT</name>
<evidence type="ECO:0000313" key="3">
    <source>
        <dbReference type="Proteomes" id="UP000184513"/>
    </source>
</evidence>
<feature type="transmembrane region" description="Helical" evidence="1">
    <location>
        <begin position="7"/>
        <end position="30"/>
    </location>
</feature>
<dbReference type="Gene3D" id="1.20.144.10">
    <property type="entry name" value="Phosphatidic acid phosphatase type 2/haloperoxidase"/>
    <property type="match status" value="1"/>
</dbReference>
<keyword evidence="1" id="KW-0812">Transmembrane</keyword>
<sequence>MYRKLAFGISVVFQPLLIPSLMVATLFYIVPEATVVPQAAKWSILLLISFSTFLVPLLGLVGMKYADTIPGFHLSGQRDRFIPFSLVAVFYCMTAGFFYWRLNVDELLILTLSTVTLSLVALTLVTFFWKISAHQTAMGGWVALVAVLSMKFYSAPMFYYLLLIIAISGLVGTSRLYLNAHKPGEVYGGFLMGFCFNFMAYYYFLLQ</sequence>
<dbReference type="InterPro" id="IPR036938">
    <property type="entry name" value="PAP2/HPO_sf"/>
</dbReference>
<proteinExistence type="predicted"/>
<evidence type="ECO:0008006" key="4">
    <source>
        <dbReference type="Google" id="ProtNLM"/>
    </source>
</evidence>
<protein>
    <recommendedName>
        <fullName evidence="4">PAP2 superfamily protein</fullName>
    </recommendedName>
</protein>
<evidence type="ECO:0000256" key="1">
    <source>
        <dbReference type="SAM" id="Phobius"/>
    </source>
</evidence>
<feature type="transmembrane region" description="Helical" evidence="1">
    <location>
        <begin position="42"/>
        <end position="61"/>
    </location>
</feature>
<dbReference type="AlphaFoldDB" id="A0A1M7QE72"/>
<keyword evidence="1" id="KW-0472">Membrane</keyword>
<evidence type="ECO:0000313" key="2">
    <source>
        <dbReference type="EMBL" id="SHN29131.1"/>
    </source>
</evidence>
<dbReference type="EMBL" id="FRCY01000017">
    <property type="protein sequence ID" value="SHN29131.1"/>
    <property type="molecule type" value="Genomic_DNA"/>
</dbReference>
<dbReference type="SUPFAM" id="SSF48317">
    <property type="entry name" value="Acid phosphatase/Vanadium-dependent haloperoxidase"/>
    <property type="match status" value="1"/>
</dbReference>
<feature type="transmembrane region" description="Helical" evidence="1">
    <location>
        <begin position="107"/>
        <end position="129"/>
    </location>
</feature>
<feature type="transmembrane region" description="Helical" evidence="1">
    <location>
        <begin position="136"/>
        <end position="153"/>
    </location>
</feature>
<organism evidence="2 3">
    <name type="scientific">Cyclobacterium lianum</name>
    <dbReference type="NCBI Taxonomy" id="388280"/>
    <lineage>
        <taxon>Bacteria</taxon>
        <taxon>Pseudomonadati</taxon>
        <taxon>Bacteroidota</taxon>
        <taxon>Cytophagia</taxon>
        <taxon>Cytophagales</taxon>
        <taxon>Cyclobacteriaceae</taxon>
        <taxon>Cyclobacterium</taxon>
    </lineage>
</organism>
<reference evidence="2 3" key="1">
    <citation type="submission" date="2016-11" db="EMBL/GenBank/DDBJ databases">
        <authorList>
            <person name="Jaros S."/>
            <person name="Januszkiewicz K."/>
            <person name="Wedrychowicz H."/>
        </authorList>
    </citation>
    <scope>NUCLEOTIDE SEQUENCE [LARGE SCALE GENOMIC DNA]</scope>
    <source>
        <strain evidence="2 3">CGMCC 1.6102</strain>
    </source>
</reference>